<evidence type="ECO:0000256" key="1">
    <source>
        <dbReference type="SAM" id="MobiDB-lite"/>
    </source>
</evidence>
<reference evidence="4" key="1">
    <citation type="submission" date="2019-11" db="EMBL/GenBank/DDBJ databases">
        <title>Complete genome sequence of Corynebacterium kalinowskii 1959, a novel Corynebacterium species isolated from soil of a small paddock in Vilsendorf, Germany.</title>
        <authorList>
            <person name="Schaffert L."/>
            <person name="Ruwe M."/>
            <person name="Milse J."/>
            <person name="Hanuschka K."/>
            <person name="Ortseifen V."/>
            <person name="Droste J."/>
            <person name="Brandt D."/>
            <person name="Schlueter L."/>
            <person name="Kutter Y."/>
            <person name="Vinke S."/>
            <person name="Viehoefer P."/>
            <person name="Jacob L."/>
            <person name="Luebke N.-C."/>
            <person name="Schulte-Berndt E."/>
            <person name="Hain C."/>
            <person name="Linder M."/>
            <person name="Schmidt P."/>
            <person name="Wollenschlaeger L."/>
            <person name="Luttermann T."/>
            <person name="Thieme E."/>
            <person name="Hassa J."/>
            <person name="Haak M."/>
            <person name="Wittchen M."/>
            <person name="Mentz A."/>
            <person name="Persicke M."/>
            <person name="Busche T."/>
            <person name="Ruckert C."/>
        </authorList>
    </citation>
    <scope>NUCLEOTIDE SEQUENCE [LARGE SCALE GENOMIC DNA]</scope>
    <source>
        <strain evidence="4">1959</strain>
    </source>
</reference>
<feature type="transmembrane region" description="Helical" evidence="2">
    <location>
        <begin position="7"/>
        <end position="29"/>
    </location>
</feature>
<name>A0A6B8VJU7_9CORY</name>
<organism evidence="3 4">
    <name type="scientific">Corynebacterium kalinowskii</name>
    <dbReference type="NCBI Taxonomy" id="2675216"/>
    <lineage>
        <taxon>Bacteria</taxon>
        <taxon>Bacillati</taxon>
        <taxon>Actinomycetota</taxon>
        <taxon>Actinomycetes</taxon>
        <taxon>Mycobacteriales</taxon>
        <taxon>Corynebacteriaceae</taxon>
        <taxon>Corynebacterium</taxon>
    </lineage>
</organism>
<keyword evidence="4" id="KW-1185">Reference proteome</keyword>
<dbReference type="KEGG" id="ckw:CKALI_04325"/>
<keyword evidence="2" id="KW-0472">Membrane</keyword>
<protein>
    <submittedName>
        <fullName evidence="3">Uncharacterized protein</fullName>
    </submittedName>
</protein>
<proteinExistence type="predicted"/>
<dbReference type="RefSeq" id="WP_156192118.1">
    <property type="nucleotide sequence ID" value="NZ_CP046452.1"/>
</dbReference>
<dbReference type="Proteomes" id="UP000427071">
    <property type="component" value="Chromosome"/>
</dbReference>
<feature type="compositionally biased region" description="Polar residues" evidence="1">
    <location>
        <begin position="37"/>
        <end position="61"/>
    </location>
</feature>
<keyword evidence="2" id="KW-1133">Transmembrane helix</keyword>
<accession>A0A6B8VJU7</accession>
<keyword evidence="2" id="KW-0812">Transmembrane</keyword>
<dbReference type="AlphaFoldDB" id="A0A6B8VJU7"/>
<evidence type="ECO:0000313" key="4">
    <source>
        <dbReference type="Proteomes" id="UP000427071"/>
    </source>
</evidence>
<evidence type="ECO:0000256" key="2">
    <source>
        <dbReference type="SAM" id="Phobius"/>
    </source>
</evidence>
<feature type="region of interest" description="Disordered" evidence="1">
    <location>
        <begin position="37"/>
        <end position="63"/>
    </location>
</feature>
<dbReference type="EMBL" id="CP046452">
    <property type="protein sequence ID" value="QGU01744.1"/>
    <property type="molecule type" value="Genomic_DNA"/>
</dbReference>
<sequence length="312" mass="33544">MNNSSRMIVTTAIIAVAVIIAGTLAFVLYQGKDKESTTTNADPSAAANTTVAPPSTLTFGTTIAPPPKDDIKFVFAERLAGDLIPLVPHGATVNVDPKGERKAVTINFPTSIPDEDVKASLEKIQPIAEQTYQNKGIITEVGRRTEGNIAIAAQPTAPFLPVMKLTEQWDLINAAAPKMKDYFEFGIVSPEGTALQAFENYDRNTCGEKIRKINSSFQEDELGVNDLGMVMRFPGCDNRHVVIYGKPGKFELKLDTIANVVQTPDLVPVDSVVVVENDGTLVVETAGPPNPSLEGELGKIWDLGAVIVQQAK</sequence>
<evidence type="ECO:0000313" key="3">
    <source>
        <dbReference type="EMBL" id="QGU01744.1"/>
    </source>
</evidence>
<gene>
    <name evidence="3" type="ORF">CKALI_04325</name>
</gene>